<evidence type="ECO:0000313" key="3">
    <source>
        <dbReference type="EMBL" id="AKJ64123.1"/>
    </source>
</evidence>
<dbReference type="PANTHER" id="PTHR43639:SF1">
    <property type="entry name" value="SHORT-CHAIN DEHYDROGENASE_REDUCTASE FAMILY PROTEIN"/>
    <property type="match status" value="1"/>
</dbReference>
<dbReference type="Gene3D" id="3.40.50.720">
    <property type="entry name" value="NAD(P)-binding Rossmann-like Domain"/>
    <property type="match status" value="1"/>
</dbReference>
<dbReference type="InterPro" id="IPR036291">
    <property type="entry name" value="NAD(P)-bd_dom_sf"/>
</dbReference>
<accession>A0A0G3ECT3</accession>
<dbReference type="Pfam" id="PF13561">
    <property type="entry name" value="adh_short_C2"/>
    <property type="match status" value="1"/>
</dbReference>
<dbReference type="SUPFAM" id="SSF51735">
    <property type="entry name" value="NAD(P)-binding Rossmann-fold domains"/>
    <property type="match status" value="1"/>
</dbReference>
<dbReference type="PANTHER" id="PTHR43639">
    <property type="entry name" value="OXIDOREDUCTASE, SHORT-CHAIN DEHYDROGENASE/REDUCTASE FAMILY (AFU_ORTHOLOGUE AFUA_5G02870)"/>
    <property type="match status" value="1"/>
</dbReference>
<gene>
    <name evidence="3" type="primary">ydaD</name>
    <name evidence="3" type="ORF">L21SP4_00860</name>
</gene>
<dbReference type="OrthoDB" id="9803333at2"/>
<dbReference type="AlphaFoldDB" id="A0A0G3ECT3"/>
<dbReference type="EC" id="1.-.-.-" evidence="3"/>
<dbReference type="STRING" id="1307763.L21SP4_00860"/>
<evidence type="ECO:0000313" key="4">
    <source>
        <dbReference type="Proteomes" id="UP000035268"/>
    </source>
</evidence>
<dbReference type="InterPro" id="IPR002347">
    <property type="entry name" value="SDR_fam"/>
</dbReference>
<dbReference type="RefSeq" id="WP_052881487.1">
    <property type="nucleotide sequence ID" value="NZ_CP010904.1"/>
</dbReference>
<keyword evidence="2 3" id="KW-0560">Oxidoreductase</keyword>
<comment type="similarity">
    <text evidence="1">Belongs to the short-chain dehydrogenases/reductases (SDR) family.</text>
</comment>
<dbReference type="EMBL" id="CP010904">
    <property type="protein sequence ID" value="AKJ64123.1"/>
    <property type="molecule type" value="Genomic_DNA"/>
</dbReference>
<reference evidence="3 4" key="2">
    <citation type="journal article" date="2016" name="ISME J.">
        <title>Characterization of the first cultured representative of Verrucomicrobia subdivision 5 indicates the proposal of a novel phylum.</title>
        <authorList>
            <person name="Spring S."/>
            <person name="Bunk B."/>
            <person name="Sproer C."/>
            <person name="Schumann P."/>
            <person name="Rohde M."/>
            <person name="Tindall B.J."/>
            <person name="Klenk H.P."/>
        </authorList>
    </citation>
    <scope>NUCLEOTIDE SEQUENCE [LARGE SCALE GENOMIC DNA]</scope>
    <source>
        <strain evidence="3 4">L21-Fru-AB</strain>
    </source>
</reference>
<dbReference type="PRINTS" id="PR00081">
    <property type="entry name" value="GDHRDH"/>
</dbReference>
<dbReference type="Proteomes" id="UP000035268">
    <property type="component" value="Chromosome"/>
</dbReference>
<sequence>MDLTGQRALVTGGAKRIGRGIAEALAGAGAEVAVQYRHSADEAAAFCEAWRVRGVKAVALQADFSDGRAGDLLERAAGELGGLDLLINNASVFPRGGFPGLGAEQLERVFRPNAYAPLELMQGYAARFGTGSIINLLDRRVRAHDTTCVAYALTKKTLEEATALAALAFAPDVRVNAVAPGPVLAPSSGGAEPGGATPLRRRPEIADIADAVLYLAGARAVTGQTLFVDGGQHLLGNGV</sequence>
<evidence type="ECO:0000256" key="1">
    <source>
        <dbReference type="ARBA" id="ARBA00006484"/>
    </source>
</evidence>
<reference evidence="4" key="1">
    <citation type="submission" date="2015-02" db="EMBL/GenBank/DDBJ databases">
        <title>Description and complete genome sequence of the first cultured representative of the subdivision 5 of the Verrucomicrobia phylum.</title>
        <authorList>
            <person name="Spring S."/>
            <person name="Bunk B."/>
            <person name="Sproer C."/>
            <person name="Klenk H.-P."/>
        </authorList>
    </citation>
    <scope>NUCLEOTIDE SEQUENCE [LARGE SCALE GENOMIC DNA]</scope>
    <source>
        <strain evidence="4">L21-Fru-AB</strain>
    </source>
</reference>
<evidence type="ECO:0000256" key="2">
    <source>
        <dbReference type="ARBA" id="ARBA00023002"/>
    </source>
</evidence>
<name>A0A0G3ECT3_9BACT</name>
<keyword evidence="4" id="KW-1185">Reference proteome</keyword>
<dbReference type="GO" id="GO:0016491">
    <property type="term" value="F:oxidoreductase activity"/>
    <property type="evidence" value="ECO:0007669"/>
    <property type="project" value="UniProtKB-KW"/>
</dbReference>
<proteinExistence type="inferred from homology"/>
<dbReference type="KEGG" id="vbl:L21SP4_00860"/>
<dbReference type="PATRIC" id="fig|1609981.3.peg.897"/>
<organism evidence="3 4">
    <name type="scientific">Kiritimatiella glycovorans</name>
    <dbReference type="NCBI Taxonomy" id="1307763"/>
    <lineage>
        <taxon>Bacteria</taxon>
        <taxon>Pseudomonadati</taxon>
        <taxon>Kiritimatiellota</taxon>
        <taxon>Kiritimatiellia</taxon>
        <taxon>Kiritimatiellales</taxon>
        <taxon>Kiritimatiellaceae</taxon>
        <taxon>Kiritimatiella</taxon>
    </lineage>
</organism>
<protein>
    <submittedName>
        <fullName evidence="3">General stress protein 39</fullName>
        <ecNumber evidence="3">1.-.-.-</ecNumber>
    </submittedName>
</protein>